<evidence type="ECO:0000313" key="3">
    <source>
        <dbReference type="Proteomes" id="UP001501495"/>
    </source>
</evidence>
<dbReference type="Proteomes" id="UP001501495">
    <property type="component" value="Unassembled WGS sequence"/>
</dbReference>
<protein>
    <submittedName>
        <fullName evidence="2">Type IV toxin-antitoxin system AbiEi family antitoxin domain-containing protein</fullName>
    </submittedName>
</protein>
<gene>
    <name evidence="2" type="ORF">GCM10022215_39390</name>
</gene>
<keyword evidence="3" id="KW-1185">Reference proteome</keyword>
<name>A0ABP7XZR6_9ACTN</name>
<dbReference type="Pfam" id="PF13338">
    <property type="entry name" value="AbiEi_4"/>
    <property type="match status" value="1"/>
</dbReference>
<dbReference type="EMBL" id="BAAAZH010000032">
    <property type="protein sequence ID" value="GAA4128169.1"/>
    <property type="molecule type" value="Genomic_DNA"/>
</dbReference>
<reference evidence="3" key="1">
    <citation type="journal article" date="2019" name="Int. J. Syst. Evol. Microbiol.">
        <title>The Global Catalogue of Microorganisms (GCM) 10K type strain sequencing project: providing services to taxonomists for standard genome sequencing and annotation.</title>
        <authorList>
            <consortium name="The Broad Institute Genomics Platform"/>
            <consortium name="The Broad Institute Genome Sequencing Center for Infectious Disease"/>
            <person name="Wu L."/>
            <person name="Ma J."/>
        </authorList>
    </citation>
    <scope>NUCLEOTIDE SEQUENCE [LARGE SCALE GENOMIC DNA]</scope>
    <source>
        <strain evidence="3">JCM 16703</strain>
    </source>
</reference>
<organism evidence="2 3">
    <name type="scientific">Nocardioides fonticola</name>
    <dbReference type="NCBI Taxonomy" id="450363"/>
    <lineage>
        <taxon>Bacteria</taxon>
        <taxon>Bacillati</taxon>
        <taxon>Actinomycetota</taxon>
        <taxon>Actinomycetes</taxon>
        <taxon>Propionibacteriales</taxon>
        <taxon>Nocardioidaceae</taxon>
        <taxon>Nocardioides</taxon>
    </lineage>
</organism>
<comment type="caution">
    <text evidence="2">The sequence shown here is derived from an EMBL/GenBank/DDBJ whole genome shotgun (WGS) entry which is preliminary data.</text>
</comment>
<feature type="domain" description="AbiEi antitoxin N-terminal" evidence="1">
    <location>
        <begin position="4"/>
        <end position="45"/>
    </location>
</feature>
<accession>A0ABP7XZR6</accession>
<dbReference type="RefSeq" id="WP_344735218.1">
    <property type="nucleotide sequence ID" value="NZ_BAAAZH010000032.1"/>
</dbReference>
<proteinExistence type="predicted"/>
<dbReference type="InterPro" id="IPR025159">
    <property type="entry name" value="AbiEi_N"/>
</dbReference>
<evidence type="ECO:0000313" key="2">
    <source>
        <dbReference type="EMBL" id="GAA4128169.1"/>
    </source>
</evidence>
<sequence>MLIPLFDDLGVLLRRDAVMAGVNDLVLHRMVRSGELVRLRHGVYCDAGAWRVATPEDRHRILSHGVMRLYTSEVALSHVSAALAWGGPSWGLDLSTVHLTDLDGTGQRTRARVHHHVGQCRVEDISRFDDHWITSPARTVLDVAGLVPRDAAVCVADHFIVNRLTTVAELKRALALRGDWPQHAQAALAIDLAREGAESPGETRLRLFFHDLGYRDIRLQHPVQNADGRVFALVDMLVEELGLLAEFDGLGKYLRLRRPGETIEQTVIREKVREDHVREAENKPMLRAIWPDLDRPTELERRVRRIRRAA</sequence>
<evidence type="ECO:0000259" key="1">
    <source>
        <dbReference type="Pfam" id="PF13338"/>
    </source>
</evidence>